<name>A0ABZ1UFM2_9ACTN</name>
<organism evidence="2 3">
    <name type="scientific">Kitasatospora purpeofusca</name>
    <dbReference type="NCBI Taxonomy" id="67352"/>
    <lineage>
        <taxon>Bacteria</taxon>
        <taxon>Bacillati</taxon>
        <taxon>Actinomycetota</taxon>
        <taxon>Actinomycetes</taxon>
        <taxon>Kitasatosporales</taxon>
        <taxon>Streptomycetaceae</taxon>
        <taxon>Kitasatospora</taxon>
    </lineage>
</organism>
<evidence type="ECO:0000256" key="1">
    <source>
        <dbReference type="SAM" id="MobiDB-lite"/>
    </source>
</evidence>
<reference evidence="2" key="1">
    <citation type="submission" date="2022-10" db="EMBL/GenBank/DDBJ databases">
        <title>The complete genomes of actinobacterial strains from the NBC collection.</title>
        <authorList>
            <person name="Joergensen T.S."/>
            <person name="Alvarez Arevalo M."/>
            <person name="Sterndorff E.B."/>
            <person name="Faurdal D."/>
            <person name="Vuksanovic O."/>
            <person name="Mourched A.-S."/>
            <person name="Charusanti P."/>
            <person name="Shaw S."/>
            <person name="Blin K."/>
            <person name="Weber T."/>
        </authorList>
    </citation>
    <scope>NUCLEOTIDE SEQUENCE</scope>
    <source>
        <strain evidence="2">NBC_00222</strain>
    </source>
</reference>
<sequence length="84" mass="8849">MTASRPLPASQSAKRLPAMCASGPGSRVSSRSSAPKYRACNALADAPTRFVVTMLCAPGKPMLELVPTEDLARRAHLRAPRSTG</sequence>
<feature type="compositionally biased region" description="Low complexity" evidence="1">
    <location>
        <begin position="21"/>
        <end position="34"/>
    </location>
</feature>
<dbReference type="Proteomes" id="UP001432222">
    <property type="component" value="Chromosome"/>
</dbReference>
<dbReference type="EMBL" id="CP108110">
    <property type="protein sequence ID" value="WUQ89132.1"/>
    <property type="molecule type" value="Genomic_DNA"/>
</dbReference>
<gene>
    <name evidence="2" type="ORF">OHA16_38935</name>
</gene>
<proteinExistence type="predicted"/>
<dbReference type="RefSeq" id="WP_328959535.1">
    <property type="nucleotide sequence ID" value="NZ_CP108110.1"/>
</dbReference>
<accession>A0ABZ1UFM2</accession>
<protein>
    <submittedName>
        <fullName evidence="2">Uncharacterized protein</fullName>
    </submittedName>
</protein>
<evidence type="ECO:0000313" key="3">
    <source>
        <dbReference type="Proteomes" id="UP001432222"/>
    </source>
</evidence>
<feature type="compositionally biased region" description="Polar residues" evidence="1">
    <location>
        <begin position="1"/>
        <end position="13"/>
    </location>
</feature>
<evidence type="ECO:0000313" key="2">
    <source>
        <dbReference type="EMBL" id="WUQ89132.1"/>
    </source>
</evidence>
<keyword evidence="3" id="KW-1185">Reference proteome</keyword>
<feature type="region of interest" description="Disordered" evidence="1">
    <location>
        <begin position="1"/>
        <end position="34"/>
    </location>
</feature>